<evidence type="ECO:0000256" key="6">
    <source>
        <dbReference type="ARBA" id="ARBA00022527"/>
    </source>
</evidence>
<keyword evidence="8" id="KW-0433">Leucine-rich repeat</keyword>
<dbReference type="EMBL" id="CAJGYO010000009">
    <property type="protein sequence ID" value="CAD6253237.1"/>
    <property type="molecule type" value="Genomic_DNA"/>
</dbReference>
<evidence type="ECO:0000256" key="20">
    <source>
        <dbReference type="ARBA" id="ARBA00047899"/>
    </source>
</evidence>
<dbReference type="FunFam" id="3.30.200.20:FF:000432">
    <property type="entry name" value="LRR receptor-like serine/threonine-protein kinase EFR"/>
    <property type="match status" value="1"/>
</dbReference>
<evidence type="ECO:0000256" key="2">
    <source>
        <dbReference type="ARBA" id="ARBA00004389"/>
    </source>
</evidence>
<keyword evidence="29" id="KW-1185">Reference proteome</keyword>
<keyword evidence="7" id="KW-0597">Phosphoprotein</keyword>
<dbReference type="GO" id="GO:0009791">
    <property type="term" value="P:post-embryonic development"/>
    <property type="evidence" value="ECO:0007669"/>
    <property type="project" value="UniProtKB-ARBA"/>
</dbReference>
<dbReference type="GO" id="GO:0033612">
    <property type="term" value="F:receptor serine/threonine kinase binding"/>
    <property type="evidence" value="ECO:0007669"/>
    <property type="project" value="TreeGrafter"/>
</dbReference>
<dbReference type="InterPro" id="IPR017441">
    <property type="entry name" value="Protein_kinase_ATP_BS"/>
</dbReference>
<feature type="transmembrane region" description="Helical" evidence="26">
    <location>
        <begin position="571"/>
        <end position="595"/>
    </location>
</feature>
<evidence type="ECO:0000256" key="4">
    <source>
        <dbReference type="ARBA" id="ARBA00012513"/>
    </source>
</evidence>
<evidence type="ECO:0000256" key="5">
    <source>
        <dbReference type="ARBA" id="ARBA00022475"/>
    </source>
</evidence>
<evidence type="ECO:0000256" key="1">
    <source>
        <dbReference type="ARBA" id="ARBA00004162"/>
    </source>
</evidence>
<keyword evidence="18" id="KW-0675">Receptor</keyword>
<dbReference type="InterPro" id="IPR011009">
    <property type="entry name" value="Kinase-like_dom_sf"/>
</dbReference>
<evidence type="ECO:0000256" key="8">
    <source>
        <dbReference type="ARBA" id="ARBA00022614"/>
    </source>
</evidence>
<dbReference type="SUPFAM" id="SSF56112">
    <property type="entry name" value="Protein kinase-like (PK-like)"/>
    <property type="match status" value="1"/>
</dbReference>
<protein>
    <recommendedName>
        <fullName evidence="24">Receptor kinase-like protein Xa21</fullName>
        <ecNumber evidence="4">2.7.11.1</ecNumber>
    </recommendedName>
</protein>
<comment type="subcellular location">
    <subcellularLocation>
        <location evidence="1">Cell membrane</location>
        <topology evidence="1">Single-pass membrane protein</topology>
    </subcellularLocation>
    <subcellularLocation>
        <location evidence="2">Endoplasmic reticulum membrane</location>
        <topology evidence="2">Single-pass membrane protein</topology>
    </subcellularLocation>
</comment>
<dbReference type="InterPro" id="IPR008271">
    <property type="entry name" value="Ser/Thr_kinase_AS"/>
</dbReference>
<dbReference type="GO" id="GO:0004674">
    <property type="term" value="F:protein serine/threonine kinase activity"/>
    <property type="evidence" value="ECO:0007669"/>
    <property type="project" value="UniProtKB-KW"/>
</dbReference>
<dbReference type="Pfam" id="PF23598">
    <property type="entry name" value="LRR_14"/>
    <property type="match status" value="1"/>
</dbReference>
<comment type="similarity">
    <text evidence="3">Belongs to the protein kinase superfamily. Ser/Thr protein kinase family.</text>
</comment>
<dbReference type="AlphaFoldDB" id="A0A811PYV1"/>
<dbReference type="SUPFAM" id="SSF52047">
    <property type="entry name" value="RNI-like"/>
    <property type="match status" value="1"/>
</dbReference>
<evidence type="ECO:0000256" key="11">
    <source>
        <dbReference type="ARBA" id="ARBA00022729"/>
    </source>
</evidence>
<keyword evidence="5" id="KW-1003">Cell membrane</keyword>
<evidence type="ECO:0000313" key="29">
    <source>
        <dbReference type="Proteomes" id="UP000604825"/>
    </source>
</evidence>
<reference evidence="28" key="1">
    <citation type="submission" date="2020-10" db="EMBL/GenBank/DDBJ databases">
        <authorList>
            <person name="Han B."/>
            <person name="Lu T."/>
            <person name="Zhao Q."/>
            <person name="Huang X."/>
            <person name="Zhao Y."/>
        </authorList>
    </citation>
    <scope>NUCLEOTIDE SEQUENCE</scope>
</reference>
<dbReference type="Gene3D" id="3.80.10.10">
    <property type="entry name" value="Ribonuclease Inhibitor"/>
    <property type="match status" value="4"/>
</dbReference>
<keyword evidence="16 26" id="KW-1133">Transmembrane helix</keyword>
<dbReference type="GO" id="GO:0005789">
    <property type="term" value="C:endoplasmic reticulum membrane"/>
    <property type="evidence" value="ECO:0007669"/>
    <property type="project" value="UniProtKB-SubCell"/>
</dbReference>
<evidence type="ECO:0000256" key="9">
    <source>
        <dbReference type="ARBA" id="ARBA00022679"/>
    </source>
</evidence>
<evidence type="ECO:0000256" key="21">
    <source>
        <dbReference type="ARBA" id="ARBA00048679"/>
    </source>
</evidence>
<keyword evidence="12" id="KW-0677">Repeat</keyword>
<keyword evidence="6" id="KW-0723">Serine/threonine-protein kinase</keyword>
<dbReference type="PANTHER" id="PTHR48056">
    <property type="entry name" value="LRR RECEPTOR-LIKE SERINE/THREONINE-PROTEIN KINASE-RELATED"/>
    <property type="match status" value="1"/>
</dbReference>
<evidence type="ECO:0000256" key="19">
    <source>
        <dbReference type="ARBA" id="ARBA00023180"/>
    </source>
</evidence>
<dbReference type="Proteomes" id="UP000604825">
    <property type="component" value="Unassembled WGS sequence"/>
</dbReference>
<evidence type="ECO:0000256" key="7">
    <source>
        <dbReference type="ARBA" id="ARBA00022553"/>
    </source>
</evidence>
<comment type="catalytic activity">
    <reaction evidence="20">
        <text>L-threonyl-[protein] + ATP = O-phospho-L-threonyl-[protein] + ADP + H(+)</text>
        <dbReference type="Rhea" id="RHEA:46608"/>
        <dbReference type="Rhea" id="RHEA-COMP:11060"/>
        <dbReference type="Rhea" id="RHEA-COMP:11605"/>
        <dbReference type="ChEBI" id="CHEBI:15378"/>
        <dbReference type="ChEBI" id="CHEBI:30013"/>
        <dbReference type="ChEBI" id="CHEBI:30616"/>
        <dbReference type="ChEBI" id="CHEBI:61977"/>
        <dbReference type="ChEBI" id="CHEBI:456216"/>
        <dbReference type="EC" id="2.7.11.1"/>
    </reaction>
</comment>
<dbReference type="InterPro" id="IPR001245">
    <property type="entry name" value="Ser-Thr/Tyr_kinase_cat_dom"/>
</dbReference>
<organism evidence="28 29">
    <name type="scientific">Miscanthus lutarioriparius</name>
    <dbReference type="NCBI Taxonomy" id="422564"/>
    <lineage>
        <taxon>Eukaryota</taxon>
        <taxon>Viridiplantae</taxon>
        <taxon>Streptophyta</taxon>
        <taxon>Embryophyta</taxon>
        <taxon>Tracheophyta</taxon>
        <taxon>Spermatophyta</taxon>
        <taxon>Magnoliopsida</taxon>
        <taxon>Liliopsida</taxon>
        <taxon>Poales</taxon>
        <taxon>Poaceae</taxon>
        <taxon>PACMAD clade</taxon>
        <taxon>Panicoideae</taxon>
        <taxon>Andropogonodae</taxon>
        <taxon>Andropogoneae</taxon>
        <taxon>Saccharinae</taxon>
        <taxon>Miscanthus</taxon>
    </lineage>
</organism>
<dbReference type="Pfam" id="PF07714">
    <property type="entry name" value="PK_Tyr_Ser-Thr"/>
    <property type="match status" value="1"/>
</dbReference>
<dbReference type="Pfam" id="PF08263">
    <property type="entry name" value="LRRNT_2"/>
    <property type="match status" value="1"/>
</dbReference>
<comment type="caution">
    <text evidence="28">The sequence shown here is derived from an EMBL/GenBank/DDBJ whole genome shotgun (WGS) entry which is preliminary data.</text>
</comment>
<dbReference type="Gene3D" id="3.30.200.20">
    <property type="entry name" value="Phosphorylase Kinase, domain 1"/>
    <property type="match status" value="1"/>
</dbReference>
<comment type="function">
    <text evidence="23">The processed protein kinase Xa21 chain released by protein cleavage after X.oryzae pv. oryzae protein Ax21 detection translocates into the nucleus where it can bind and regulate WRKY62, a transcription factor. Confers resistance to the bacterial pathogen X.oryzae pv. oryzae (Xoo).</text>
</comment>
<dbReference type="Gene3D" id="1.10.510.10">
    <property type="entry name" value="Transferase(Phosphotransferase) domain 1"/>
    <property type="match status" value="1"/>
</dbReference>
<dbReference type="SUPFAM" id="SSF52058">
    <property type="entry name" value="L domain-like"/>
    <property type="match status" value="1"/>
</dbReference>
<keyword evidence="11" id="KW-0732">Signal</keyword>
<evidence type="ECO:0000256" key="12">
    <source>
        <dbReference type="ARBA" id="ARBA00022737"/>
    </source>
</evidence>
<gene>
    <name evidence="28" type="ORF">NCGR_LOCUS36869</name>
</gene>
<dbReference type="Pfam" id="PF00560">
    <property type="entry name" value="LRR_1"/>
    <property type="match status" value="2"/>
</dbReference>
<dbReference type="FunFam" id="3.80.10.10:FF:000400">
    <property type="entry name" value="Nuclear pore complex protein NUP107"/>
    <property type="match status" value="1"/>
</dbReference>
<dbReference type="InterPro" id="IPR055414">
    <property type="entry name" value="LRR_R13L4/SHOC2-like"/>
</dbReference>
<name>A0A811PYV1_9POAL</name>
<evidence type="ECO:0000256" key="10">
    <source>
        <dbReference type="ARBA" id="ARBA00022692"/>
    </source>
</evidence>
<evidence type="ECO:0000313" key="28">
    <source>
        <dbReference type="EMBL" id="CAD6253237.1"/>
    </source>
</evidence>
<dbReference type="GO" id="GO:0005886">
    <property type="term" value="C:plasma membrane"/>
    <property type="evidence" value="ECO:0007669"/>
    <property type="project" value="UniProtKB-SubCell"/>
</dbReference>
<evidence type="ECO:0000256" key="15">
    <source>
        <dbReference type="ARBA" id="ARBA00022840"/>
    </source>
</evidence>
<accession>A0A811PYV1</accession>
<comment type="function">
    <text evidence="22">Receptor kinase that detects X.oryzae pv. oryzae protein Ax21 to promote innate immunity. Following X.oryzae pv. oryzae protein Ax21 detection, undergoes cleavage, releasing the processed protein kinase Xa21 chain.</text>
</comment>
<dbReference type="InterPro" id="IPR050647">
    <property type="entry name" value="Plant_LRR-RLKs"/>
</dbReference>
<evidence type="ECO:0000256" key="14">
    <source>
        <dbReference type="ARBA" id="ARBA00022777"/>
    </source>
</evidence>
<keyword evidence="15 25" id="KW-0067">ATP-binding</keyword>
<evidence type="ECO:0000256" key="23">
    <source>
        <dbReference type="ARBA" id="ARBA00056628"/>
    </source>
</evidence>
<keyword evidence="19" id="KW-0325">Glycoprotein</keyword>
<dbReference type="InterPro" id="IPR013210">
    <property type="entry name" value="LRR_N_plant-typ"/>
</dbReference>
<keyword evidence="9" id="KW-0808">Transferase</keyword>
<dbReference type="FunFam" id="3.80.10.10:FF:000233">
    <property type="entry name" value="Leucine-rich repeat receptor-like protein kinase TDR"/>
    <property type="match status" value="1"/>
</dbReference>
<dbReference type="PROSITE" id="PS00107">
    <property type="entry name" value="PROTEIN_KINASE_ATP"/>
    <property type="match status" value="1"/>
</dbReference>
<evidence type="ECO:0000256" key="16">
    <source>
        <dbReference type="ARBA" id="ARBA00022989"/>
    </source>
</evidence>
<dbReference type="GO" id="GO:0005524">
    <property type="term" value="F:ATP binding"/>
    <property type="evidence" value="ECO:0007669"/>
    <property type="project" value="UniProtKB-UniRule"/>
</dbReference>
<dbReference type="FunFam" id="1.10.510.10:FF:000358">
    <property type="entry name" value="Putative leucine-rich repeat receptor-like serine/threonine-protein kinase"/>
    <property type="match status" value="1"/>
</dbReference>
<proteinExistence type="inferred from homology"/>
<evidence type="ECO:0000256" key="22">
    <source>
        <dbReference type="ARBA" id="ARBA00054320"/>
    </source>
</evidence>
<evidence type="ECO:0000256" key="13">
    <source>
        <dbReference type="ARBA" id="ARBA00022741"/>
    </source>
</evidence>
<feature type="domain" description="Protein kinase" evidence="27">
    <location>
        <begin position="630"/>
        <end position="935"/>
    </location>
</feature>
<keyword evidence="14" id="KW-0418">Kinase</keyword>
<dbReference type="PANTHER" id="PTHR48056:SF89">
    <property type="entry name" value="OS06G0585982 PROTEIN"/>
    <property type="match status" value="1"/>
</dbReference>
<sequence length="946" mass="104234">MKIHKMIPSLCTWQISMLTLITNILFVISTSPSPNPSHHDLLALLSLKSHITSDALSSWDAASNDTSKPVPNFCKWTGVTCGDRRHPGHVTAIDLHGYGLGGTISQDIGNLTYLHFIDLSSNNLVGDIPSSLGNCRRLRTMNLSSNHLSGSVPTPLGHLSKLKIFNVNNNNLTGEIPTTLFNVTTLMILRIGGNSFQGQIPSWLSNLTSLTDLYLVNNNFSGNIPADLCKLSNLTTFDVMNNKLDGPVPPSLFNISSITTLGLDMNQLTGSLPLDIGFKLPKLYALATYYNYFEGPIPASLSNASELQYLILRGNRYHGLIPRDIGIHGKLKFFSVGCNELQTTKPTDWEFITSLTNCSNLKRIDLEENNFSGVMPVSIANLSRKLEWLTIGTNHIAGTISWVGMFQNLTKLTLEDNLFTGTLPIDIGKLSSLDILDLSHNGFEGQIPQSIGNVTVLDNLSLSNNFLNNSIPPSLGKLSNIVSMDLSCNLLTGQIPLEIFSIPSLTILLNLSRNALSGAIPTQIGHLKSLGTMDLSMNKLDGNTMLCGGPPFLQLHSCPSIPSHKASPHRLHIFIFGAIGLFIFCVCSVTAYCFIKRRTTSTFVHHEHLFFNEEHERISYAELHKATGSFSPANLIGSGSSGKVYFGNLTFGENLATVAIKVLDLGQQRASRSFLAECNALKRIHHRKLVKVITVCSGFDHNGNEFKALVLEYICNGSLDDWLHPDKMTNSKIRRNLSLMKRLNIALDVAEALEYLHDHIDPRIVHCDIKPSNILLDDDLVGHVTDFGLAKIMSSEAGRKNHHETEGSSFAVKGTIGYIPPEYGSGCDVSTDGDTYSYGVLLLEMFTGRRPTDSFNDGVPNLVSFVKMAYPINLLEILDVTASYSRNTDTQAILDILVYPIFRVALACCNDSPRQRMKMHDIVEELNAIKWHALFRCRTHKLRADT</sequence>
<dbReference type="OrthoDB" id="676979at2759"/>
<evidence type="ECO:0000256" key="3">
    <source>
        <dbReference type="ARBA" id="ARBA00008684"/>
    </source>
</evidence>
<evidence type="ECO:0000256" key="18">
    <source>
        <dbReference type="ARBA" id="ARBA00023170"/>
    </source>
</evidence>
<dbReference type="InterPro" id="IPR000719">
    <property type="entry name" value="Prot_kinase_dom"/>
</dbReference>
<dbReference type="InterPro" id="IPR032675">
    <property type="entry name" value="LRR_dom_sf"/>
</dbReference>
<evidence type="ECO:0000259" key="27">
    <source>
        <dbReference type="PROSITE" id="PS50011"/>
    </source>
</evidence>
<dbReference type="SMART" id="SM00220">
    <property type="entry name" value="S_TKc"/>
    <property type="match status" value="1"/>
</dbReference>
<dbReference type="PROSITE" id="PS50011">
    <property type="entry name" value="PROTEIN_KINASE_DOM"/>
    <property type="match status" value="1"/>
</dbReference>
<dbReference type="EC" id="2.7.11.1" evidence="4"/>
<keyword evidence="13 25" id="KW-0547">Nucleotide-binding</keyword>
<keyword evidence="17 26" id="KW-0472">Membrane</keyword>
<feature type="binding site" evidence="25">
    <location>
        <position position="661"/>
    </location>
    <ligand>
        <name>ATP</name>
        <dbReference type="ChEBI" id="CHEBI:30616"/>
    </ligand>
</feature>
<evidence type="ECO:0000256" key="17">
    <source>
        <dbReference type="ARBA" id="ARBA00023136"/>
    </source>
</evidence>
<keyword evidence="10 26" id="KW-0812">Transmembrane</keyword>
<comment type="catalytic activity">
    <reaction evidence="21">
        <text>L-seryl-[protein] + ATP = O-phospho-L-seryl-[protein] + ADP + H(+)</text>
        <dbReference type="Rhea" id="RHEA:17989"/>
        <dbReference type="Rhea" id="RHEA-COMP:9863"/>
        <dbReference type="Rhea" id="RHEA-COMP:11604"/>
        <dbReference type="ChEBI" id="CHEBI:15378"/>
        <dbReference type="ChEBI" id="CHEBI:29999"/>
        <dbReference type="ChEBI" id="CHEBI:30616"/>
        <dbReference type="ChEBI" id="CHEBI:83421"/>
        <dbReference type="ChEBI" id="CHEBI:456216"/>
        <dbReference type="EC" id="2.7.11.1"/>
    </reaction>
</comment>
<evidence type="ECO:0000256" key="24">
    <source>
        <dbReference type="ARBA" id="ARBA00072040"/>
    </source>
</evidence>
<dbReference type="PROSITE" id="PS00108">
    <property type="entry name" value="PROTEIN_KINASE_ST"/>
    <property type="match status" value="1"/>
</dbReference>
<evidence type="ECO:0000256" key="26">
    <source>
        <dbReference type="SAM" id="Phobius"/>
    </source>
</evidence>
<evidence type="ECO:0000256" key="25">
    <source>
        <dbReference type="PROSITE-ProRule" id="PRU10141"/>
    </source>
</evidence>
<dbReference type="InterPro" id="IPR001611">
    <property type="entry name" value="Leu-rich_rpt"/>
</dbReference>